<keyword evidence="2" id="KW-1185">Reference proteome</keyword>
<dbReference type="PANTHER" id="PTHR42827">
    <property type="entry name" value="IRON-SULFUR CLUSTER-BINDING PROTEIN-RELATED"/>
    <property type="match status" value="1"/>
</dbReference>
<dbReference type="STRING" id="290512.Paes_1333"/>
<evidence type="ECO:0000313" key="1">
    <source>
        <dbReference type="EMBL" id="ACF46358.1"/>
    </source>
</evidence>
<organism evidence="1 2">
    <name type="scientific">Prosthecochloris aestuarii (strain DSM 271 / SK 413)</name>
    <dbReference type="NCBI Taxonomy" id="290512"/>
    <lineage>
        <taxon>Bacteria</taxon>
        <taxon>Pseudomonadati</taxon>
        <taxon>Chlorobiota</taxon>
        <taxon>Chlorobiia</taxon>
        <taxon>Chlorobiales</taxon>
        <taxon>Chlorobiaceae</taxon>
        <taxon>Prosthecochloris</taxon>
    </lineage>
</organism>
<sequence>MKEEIEKLIFDCVESENALFNSYNTWRQPLVGFIDANDIRLNSLKKIVSKDHLLPNDILCDAKSVICFFVPFVREIGQSNIPNKISSEKWALTYIRTNSLMAKISGVIETVMNKSGYSVGKIPATDNFDQKTLISNWSHRHIAYLSGLGSFGVNNMLITDSGCCGRLGSVVTNYPLEIMAKSSRERCINKINGKCGICIKRCVNNAFSNKKFNKFICHKMCLVNANLYKSIGNADVCGKCLVGLPCSYKDPSKSIEEVV</sequence>
<dbReference type="KEGG" id="paa:Paes_1333"/>
<dbReference type="Proteomes" id="UP000002725">
    <property type="component" value="Chromosome"/>
</dbReference>
<protein>
    <submittedName>
        <fullName evidence="1">4Fe-4S ferredoxin iron-sulfur binding domain protein</fullName>
    </submittedName>
</protein>
<dbReference type="RefSeq" id="WP_012505892.1">
    <property type="nucleotide sequence ID" value="NC_011059.1"/>
</dbReference>
<dbReference type="AlphaFoldDB" id="B4S8H1"/>
<accession>B4S8H1</accession>
<dbReference type="EMBL" id="CP001108">
    <property type="protein sequence ID" value="ACF46358.1"/>
    <property type="molecule type" value="Genomic_DNA"/>
</dbReference>
<evidence type="ECO:0000313" key="2">
    <source>
        <dbReference type="Proteomes" id="UP000002725"/>
    </source>
</evidence>
<proteinExistence type="predicted"/>
<dbReference type="PANTHER" id="PTHR42827:SF1">
    <property type="entry name" value="IRON-SULFUR CLUSTER-BINDING PROTEIN"/>
    <property type="match status" value="1"/>
</dbReference>
<name>B4S8H1_PROA2</name>
<dbReference type="eggNOG" id="COG1600">
    <property type="taxonomic scope" value="Bacteria"/>
</dbReference>
<dbReference type="HOGENOM" id="CLU_061526_0_0_10"/>
<reference evidence="1" key="1">
    <citation type="submission" date="2008-06" db="EMBL/GenBank/DDBJ databases">
        <title>Complete sequence of chromosome of Prosthecochloris aestuarii DSM 271.</title>
        <authorList>
            <consortium name="US DOE Joint Genome Institute"/>
            <person name="Lucas S."/>
            <person name="Copeland A."/>
            <person name="Lapidus A."/>
            <person name="Glavina del Rio T."/>
            <person name="Dalin E."/>
            <person name="Tice H."/>
            <person name="Bruce D."/>
            <person name="Goodwin L."/>
            <person name="Pitluck S."/>
            <person name="Schmutz J."/>
            <person name="Larimer F."/>
            <person name="Land M."/>
            <person name="Hauser L."/>
            <person name="Kyrpides N."/>
            <person name="Anderson I."/>
            <person name="Liu Z."/>
            <person name="Li T."/>
            <person name="Zhao F."/>
            <person name="Overmann J."/>
            <person name="Bryant D.A."/>
            <person name="Richardson P."/>
        </authorList>
    </citation>
    <scope>NUCLEOTIDE SEQUENCE [LARGE SCALE GENOMIC DNA]</scope>
    <source>
        <strain evidence="1">DSM 271</strain>
    </source>
</reference>
<gene>
    <name evidence="1" type="ordered locus">Paes_1333</name>
</gene>